<dbReference type="InterPro" id="IPR003737">
    <property type="entry name" value="GlcNAc_PI_deacetylase-related"/>
</dbReference>
<protein>
    <submittedName>
        <fullName evidence="1">GlcNAc-PI de-N-acetylase</fullName>
    </submittedName>
</protein>
<dbReference type="Gene3D" id="3.40.50.10320">
    <property type="entry name" value="LmbE-like"/>
    <property type="match status" value="1"/>
</dbReference>
<dbReference type="OrthoDB" id="9815144at2"/>
<organism evidence="1 2">
    <name type="scientific">Gemmiger formicilis</name>
    <dbReference type="NCBI Taxonomy" id="745368"/>
    <lineage>
        <taxon>Bacteria</taxon>
        <taxon>Bacillati</taxon>
        <taxon>Bacillota</taxon>
        <taxon>Clostridia</taxon>
        <taxon>Eubacteriales</taxon>
        <taxon>Gemmiger</taxon>
    </lineage>
</organism>
<proteinExistence type="predicted"/>
<dbReference type="Proteomes" id="UP000190286">
    <property type="component" value="Unassembled WGS sequence"/>
</dbReference>
<evidence type="ECO:0000313" key="1">
    <source>
        <dbReference type="EMBL" id="SKA87079.1"/>
    </source>
</evidence>
<dbReference type="AlphaFoldDB" id="A0A1T4XCB5"/>
<evidence type="ECO:0000313" key="2">
    <source>
        <dbReference type="Proteomes" id="UP000190286"/>
    </source>
</evidence>
<dbReference type="SUPFAM" id="SSF102588">
    <property type="entry name" value="LmbE-like"/>
    <property type="match status" value="1"/>
</dbReference>
<dbReference type="PANTHER" id="PTHR12993:SF11">
    <property type="entry name" value="N-ACETYLGLUCOSAMINYL-PHOSPHATIDYLINOSITOL DE-N-ACETYLASE"/>
    <property type="match status" value="1"/>
</dbReference>
<name>A0A1T4XCB5_9FIRM</name>
<keyword evidence="2" id="KW-1185">Reference proteome</keyword>
<dbReference type="STRING" id="745368.SAMN02745178_01681"/>
<dbReference type="EMBL" id="FUYF01000008">
    <property type="protein sequence ID" value="SKA87079.1"/>
    <property type="molecule type" value="Genomic_DNA"/>
</dbReference>
<dbReference type="PANTHER" id="PTHR12993">
    <property type="entry name" value="N-ACETYLGLUCOSAMINYL-PHOSPHATIDYLINOSITOL DE-N-ACETYLASE-RELATED"/>
    <property type="match status" value="1"/>
</dbReference>
<dbReference type="InterPro" id="IPR024078">
    <property type="entry name" value="LmbE-like_dom_sf"/>
</dbReference>
<accession>A0A1T4XCB5</accession>
<dbReference type="Pfam" id="PF02585">
    <property type="entry name" value="PIG-L"/>
    <property type="match status" value="1"/>
</dbReference>
<sequence>MKITDFGKIMVIVPHQDDELLLTAGVLYSAAHAGLNPHVVMVTNGDYGCHDHSVGYARLRETLAGVELLGVPGEQVTFLGYADTGMPRAESFLAGLYDETDENKVHPSHCGTETYGLPEKPDFHAQHFGMPAPYTKAGFVQDLKAVLDEIEPDSIITTALCDTHGDHSGLYQFICDELRSRREAGKKVPTLYTGIVHSPAGDENWPLRDGVRPLTCPEGLESASTLRWENRIVLPVPQEMLNEDLAQNLKHRAISCHKTALKPDAVDFLYSFVKADEVFWKVDL</sequence>
<dbReference type="GO" id="GO:0016811">
    <property type="term" value="F:hydrolase activity, acting on carbon-nitrogen (but not peptide) bonds, in linear amides"/>
    <property type="evidence" value="ECO:0007669"/>
    <property type="project" value="TreeGrafter"/>
</dbReference>
<dbReference type="GeneID" id="93338139"/>
<reference evidence="1 2" key="1">
    <citation type="submission" date="2017-02" db="EMBL/GenBank/DDBJ databases">
        <authorList>
            <person name="Peterson S.W."/>
        </authorList>
    </citation>
    <scope>NUCLEOTIDE SEQUENCE [LARGE SCALE GENOMIC DNA]</scope>
    <source>
        <strain evidence="1 2">ATCC 27749</strain>
    </source>
</reference>
<gene>
    <name evidence="1" type="ORF">SAMN02745178_01681</name>
</gene>
<dbReference type="RefSeq" id="WP_078784597.1">
    <property type="nucleotide sequence ID" value="NZ_FUYF01000008.1"/>
</dbReference>